<feature type="compositionally biased region" description="Polar residues" evidence="2">
    <location>
        <begin position="97"/>
        <end position="114"/>
    </location>
</feature>
<evidence type="ECO:0000313" key="6">
    <source>
        <dbReference type="Proteomes" id="UP000198287"/>
    </source>
</evidence>
<dbReference type="EMBL" id="LNIX01000033">
    <property type="protein sequence ID" value="OXA40471.1"/>
    <property type="molecule type" value="Genomic_DNA"/>
</dbReference>
<dbReference type="InterPro" id="IPR001304">
    <property type="entry name" value="C-type_lectin-like"/>
</dbReference>
<dbReference type="InterPro" id="IPR016186">
    <property type="entry name" value="C-type_lectin-like/link_sf"/>
</dbReference>
<reference evidence="5 6" key="1">
    <citation type="submission" date="2015-12" db="EMBL/GenBank/DDBJ databases">
        <title>The genome of Folsomia candida.</title>
        <authorList>
            <person name="Faddeeva A."/>
            <person name="Derks M.F."/>
            <person name="Anvar Y."/>
            <person name="Smit S."/>
            <person name="Van Straalen N."/>
            <person name="Roelofs D."/>
        </authorList>
    </citation>
    <scope>NUCLEOTIDE SEQUENCE [LARGE SCALE GENOMIC DNA]</scope>
    <source>
        <strain evidence="5 6">VU population</strain>
        <tissue evidence="5">Whole body</tissue>
    </source>
</reference>
<dbReference type="CDD" id="cd00037">
    <property type="entry name" value="CLECT"/>
    <property type="match status" value="1"/>
</dbReference>
<feature type="chain" id="PRO_5011991055" description="C-type lectin domain-containing protein" evidence="3">
    <location>
        <begin position="25"/>
        <end position="362"/>
    </location>
</feature>
<dbReference type="SUPFAM" id="SSF56436">
    <property type="entry name" value="C-type lectin-like"/>
    <property type="match status" value="1"/>
</dbReference>
<evidence type="ECO:0000256" key="3">
    <source>
        <dbReference type="SAM" id="SignalP"/>
    </source>
</evidence>
<keyword evidence="1" id="KW-0175">Coiled coil</keyword>
<organism evidence="5 6">
    <name type="scientific">Folsomia candida</name>
    <name type="common">Springtail</name>
    <dbReference type="NCBI Taxonomy" id="158441"/>
    <lineage>
        <taxon>Eukaryota</taxon>
        <taxon>Metazoa</taxon>
        <taxon>Ecdysozoa</taxon>
        <taxon>Arthropoda</taxon>
        <taxon>Hexapoda</taxon>
        <taxon>Collembola</taxon>
        <taxon>Entomobryomorpha</taxon>
        <taxon>Isotomoidea</taxon>
        <taxon>Isotomidae</taxon>
        <taxon>Proisotominae</taxon>
        <taxon>Folsomia</taxon>
    </lineage>
</organism>
<evidence type="ECO:0000313" key="5">
    <source>
        <dbReference type="EMBL" id="OXA40471.1"/>
    </source>
</evidence>
<dbReference type="PROSITE" id="PS50041">
    <property type="entry name" value="C_TYPE_LECTIN_2"/>
    <property type="match status" value="1"/>
</dbReference>
<evidence type="ECO:0000259" key="4">
    <source>
        <dbReference type="PROSITE" id="PS50041"/>
    </source>
</evidence>
<sequence length="362" mass="40263">MAKSIIILCAFSSLFLHTICTIAAEQSQTPEGRVLILERFNQLNNKTVKILTGQQRPPPPPPPPQQITNYRPMSNQNYYPNNNNPNTNQYPPQFPQSPTGDQFGQGSGLQPSYQQQPSTNLHPPPPPPPPQEQGQPGVSEIYVQIIGAIEKLVGRIDKLDSRLSTLENVVLHLTNKKDAPMQGSCPKNFVKIDGIRGKCYHVSTLLPPGSVPLFDWTTAHGNCGKMGGRLVEMVHYDDFLRISQFLVKYSNFKDSASSSSTTSTDFWIGGINPGLIWIWSESGQKVGMDKQFWNDNDNSSNAPGCLKLSYSKRLDAFFFKGAPCSHSQNMLCEMMDNSVSRALAEFEQELFHGDDQSAKEDE</sequence>
<keyword evidence="6" id="KW-1185">Reference proteome</keyword>
<accession>A0A226D749</accession>
<dbReference type="Gene3D" id="3.10.100.10">
    <property type="entry name" value="Mannose-Binding Protein A, subunit A"/>
    <property type="match status" value="1"/>
</dbReference>
<dbReference type="AlphaFoldDB" id="A0A226D749"/>
<feature type="signal peptide" evidence="3">
    <location>
        <begin position="1"/>
        <end position="24"/>
    </location>
</feature>
<feature type="region of interest" description="Disordered" evidence="2">
    <location>
        <begin position="50"/>
        <end position="136"/>
    </location>
</feature>
<keyword evidence="3" id="KW-0732">Signal</keyword>
<dbReference type="SMART" id="SM00034">
    <property type="entry name" value="CLECT"/>
    <property type="match status" value="1"/>
</dbReference>
<feature type="domain" description="C-type lectin" evidence="4">
    <location>
        <begin position="195"/>
        <end position="333"/>
    </location>
</feature>
<feature type="compositionally biased region" description="Low complexity" evidence="2">
    <location>
        <begin position="75"/>
        <end position="91"/>
    </location>
</feature>
<evidence type="ECO:0000256" key="2">
    <source>
        <dbReference type="SAM" id="MobiDB-lite"/>
    </source>
</evidence>
<dbReference type="OrthoDB" id="2142683at2759"/>
<feature type="coiled-coil region" evidence="1">
    <location>
        <begin position="149"/>
        <end position="176"/>
    </location>
</feature>
<feature type="compositionally biased region" description="Pro residues" evidence="2">
    <location>
        <begin position="56"/>
        <end position="65"/>
    </location>
</feature>
<name>A0A226D749_FOLCA</name>
<comment type="caution">
    <text evidence="5">The sequence shown here is derived from an EMBL/GenBank/DDBJ whole genome shotgun (WGS) entry which is preliminary data.</text>
</comment>
<feature type="compositionally biased region" description="Pro residues" evidence="2">
    <location>
        <begin position="122"/>
        <end position="131"/>
    </location>
</feature>
<gene>
    <name evidence="5" type="ORF">Fcan01_24729</name>
</gene>
<evidence type="ECO:0000256" key="1">
    <source>
        <dbReference type="SAM" id="Coils"/>
    </source>
</evidence>
<dbReference type="Proteomes" id="UP000198287">
    <property type="component" value="Unassembled WGS sequence"/>
</dbReference>
<proteinExistence type="predicted"/>
<protein>
    <recommendedName>
        <fullName evidence="4">C-type lectin domain-containing protein</fullName>
    </recommendedName>
</protein>
<dbReference type="OMA" id="NYHSSAY"/>
<dbReference type="InterPro" id="IPR016187">
    <property type="entry name" value="CTDL_fold"/>
</dbReference>